<dbReference type="GO" id="GO:0003677">
    <property type="term" value="F:DNA binding"/>
    <property type="evidence" value="ECO:0007669"/>
    <property type="project" value="UniProtKB-KW"/>
</dbReference>
<dbReference type="SMART" id="SM00475">
    <property type="entry name" value="53EXOc"/>
    <property type="match status" value="1"/>
</dbReference>
<evidence type="ECO:0000256" key="3">
    <source>
        <dbReference type="ARBA" id="ARBA00023125"/>
    </source>
</evidence>
<dbReference type="InterPro" id="IPR020045">
    <property type="entry name" value="DNA_polI_H3TH"/>
</dbReference>
<gene>
    <name evidence="5" type="ORF">METZ01_LOCUS76726</name>
</gene>
<feature type="domain" description="5'-3' exonuclease" evidence="4">
    <location>
        <begin position="37"/>
        <end position="283"/>
    </location>
</feature>
<dbReference type="PANTHER" id="PTHR42646">
    <property type="entry name" value="FLAP ENDONUCLEASE XNI"/>
    <property type="match status" value="1"/>
</dbReference>
<proteinExistence type="predicted"/>
<dbReference type="AlphaFoldDB" id="A0A381U6J4"/>
<accession>A0A381U6J4</accession>
<keyword evidence="2" id="KW-0378">Hydrolase</keyword>
<dbReference type="CDD" id="cd09898">
    <property type="entry name" value="H3TH_53EXO"/>
    <property type="match status" value="1"/>
</dbReference>
<dbReference type="SUPFAM" id="SSF47807">
    <property type="entry name" value="5' to 3' exonuclease, C-terminal subdomain"/>
    <property type="match status" value="1"/>
</dbReference>
<dbReference type="EMBL" id="UINC01005841">
    <property type="protein sequence ID" value="SVA23872.1"/>
    <property type="molecule type" value="Genomic_DNA"/>
</dbReference>
<evidence type="ECO:0000259" key="4">
    <source>
        <dbReference type="SMART" id="SM00475"/>
    </source>
</evidence>
<dbReference type="SMART" id="SM00279">
    <property type="entry name" value="HhH2"/>
    <property type="match status" value="1"/>
</dbReference>
<organism evidence="5">
    <name type="scientific">marine metagenome</name>
    <dbReference type="NCBI Taxonomy" id="408172"/>
    <lineage>
        <taxon>unclassified sequences</taxon>
        <taxon>metagenomes</taxon>
        <taxon>ecological metagenomes</taxon>
    </lineage>
</organism>
<dbReference type="InterPro" id="IPR002421">
    <property type="entry name" value="5-3_exonuclease"/>
</dbReference>
<dbReference type="InterPro" id="IPR029060">
    <property type="entry name" value="PIN-like_dom_sf"/>
</dbReference>
<dbReference type="Gene3D" id="1.10.150.20">
    <property type="entry name" value="5' to 3' exonuclease, C-terminal subdomain"/>
    <property type="match status" value="1"/>
</dbReference>
<dbReference type="InterPro" id="IPR038969">
    <property type="entry name" value="FEN"/>
</dbReference>
<dbReference type="GO" id="GO:0008409">
    <property type="term" value="F:5'-3' exonuclease activity"/>
    <property type="evidence" value="ECO:0007669"/>
    <property type="project" value="InterPro"/>
</dbReference>
<evidence type="ECO:0000256" key="1">
    <source>
        <dbReference type="ARBA" id="ARBA00022722"/>
    </source>
</evidence>
<keyword evidence="1" id="KW-0540">Nuclease</keyword>
<evidence type="ECO:0000313" key="5">
    <source>
        <dbReference type="EMBL" id="SVA23872.1"/>
    </source>
</evidence>
<dbReference type="InterPro" id="IPR036279">
    <property type="entry name" value="5-3_exonuclease_C_sf"/>
</dbReference>
<sequence length="300" mass="34937">MYLVLYNKLYIERKENIMNTKSWNDLAEVENATATATNLLLIDANNLAFRWLQRKNVDNFTDDFIKTIKSLERSYRIERTIVCFDFGRSYYRNELLDTYKANRKKPTDPEIIEKFDKFFSCLNVIPDKIPFENYKFRGVEADDIIAYLCQNIASTYKHTWIVSSDRDLFQLIGNEVSIFNMFARKEITIDTLLEEYQVSPEEYMLSRIIEGDKSDNIMGVEGIGPKRAQALARKHKTLSDLLKALPIKPAKSKFLKNLNQSKELLIKNQSLINLKDYNEICIKAGKHGDEAWEELQGVVT</sequence>
<dbReference type="GO" id="GO:0033567">
    <property type="term" value="P:DNA replication, Okazaki fragment processing"/>
    <property type="evidence" value="ECO:0007669"/>
    <property type="project" value="InterPro"/>
</dbReference>
<evidence type="ECO:0000256" key="2">
    <source>
        <dbReference type="ARBA" id="ARBA00022801"/>
    </source>
</evidence>
<dbReference type="PANTHER" id="PTHR42646:SF2">
    <property type="entry name" value="5'-3' EXONUCLEASE FAMILY PROTEIN"/>
    <property type="match status" value="1"/>
</dbReference>
<dbReference type="Pfam" id="PF01367">
    <property type="entry name" value="5_3_exonuc"/>
    <property type="match status" value="1"/>
</dbReference>
<dbReference type="InterPro" id="IPR020046">
    <property type="entry name" value="5-3_exonucl_a-hlix_arch_N"/>
</dbReference>
<dbReference type="Pfam" id="PF02739">
    <property type="entry name" value="5_3_exonuc_N"/>
    <property type="match status" value="1"/>
</dbReference>
<name>A0A381U6J4_9ZZZZ</name>
<dbReference type="GO" id="GO:0017108">
    <property type="term" value="F:5'-flap endonuclease activity"/>
    <property type="evidence" value="ECO:0007669"/>
    <property type="project" value="InterPro"/>
</dbReference>
<dbReference type="Gene3D" id="3.40.50.1010">
    <property type="entry name" value="5'-nuclease"/>
    <property type="match status" value="1"/>
</dbReference>
<reference evidence="5" key="1">
    <citation type="submission" date="2018-05" db="EMBL/GenBank/DDBJ databases">
        <authorList>
            <person name="Lanie J.A."/>
            <person name="Ng W.-L."/>
            <person name="Kazmierczak K.M."/>
            <person name="Andrzejewski T.M."/>
            <person name="Davidsen T.M."/>
            <person name="Wayne K.J."/>
            <person name="Tettelin H."/>
            <person name="Glass J.I."/>
            <person name="Rusch D."/>
            <person name="Podicherti R."/>
            <person name="Tsui H.-C.T."/>
            <person name="Winkler M.E."/>
        </authorList>
    </citation>
    <scope>NUCLEOTIDE SEQUENCE</scope>
</reference>
<dbReference type="InterPro" id="IPR008918">
    <property type="entry name" value="HhH2"/>
</dbReference>
<keyword evidence="3" id="KW-0238">DNA-binding</keyword>
<protein>
    <recommendedName>
        <fullName evidence="4">5'-3' exonuclease domain-containing protein</fullName>
    </recommendedName>
</protein>
<dbReference type="SUPFAM" id="SSF88723">
    <property type="entry name" value="PIN domain-like"/>
    <property type="match status" value="1"/>
</dbReference>